<dbReference type="InterPro" id="IPR036250">
    <property type="entry name" value="AcylCo_DH-like_C"/>
</dbReference>
<protein>
    <submittedName>
        <fullName evidence="8">Acyl-CoA dehydrogenase</fullName>
    </submittedName>
</protein>
<evidence type="ECO:0000259" key="6">
    <source>
        <dbReference type="Pfam" id="PF00441"/>
    </source>
</evidence>
<evidence type="ECO:0000256" key="4">
    <source>
        <dbReference type="ARBA" id="ARBA00022827"/>
    </source>
</evidence>
<evidence type="ECO:0000259" key="7">
    <source>
        <dbReference type="Pfam" id="PF02771"/>
    </source>
</evidence>
<feature type="domain" description="Acyl-CoA dehydrogenase/oxidase C-terminal" evidence="6">
    <location>
        <begin position="203"/>
        <end position="319"/>
    </location>
</feature>
<accession>A0ABM7HYC5</accession>
<dbReference type="Gene3D" id="1.10.540.10">
    <property type="entry name" value="Acyl-CoA dehydrogenase/oxidase, N-terminal domain"/>
    <property type="match status" value="1"/>
</dbReference>
<dbReference type="Pfam" id="PF00441">
    <property type="entry name" value="Acyl-CoA_dh_1"/>
    <property type="match status" value="1"/>
</dbReference>
<name>A0ABM7HYC5_MYCME</name>
<evidence type="ECO:0000313" key="9">
    <source>
        <dbReference type="Proteomes" id="UP000465622"/>
    </source>
</evidence>
<comment type="similarity">
    <text evidence="2">Belongs to the acyl-CoA dehydrogenase family.</text>
</comment>
<keyword evidence="9" id="KW-1185">Reference proteome</keyword>
<dbReference type="InterPro" id="IPR009075">
    <property type="entry name" value="AcylCo_DH/oxidase_C"/>
</dbReference>
<evidence type="ECO:0000256" key="2">
    <source>
        <dbReference type="ARBA" id="ARBA00009347"/>
    </source>
</evidence>
<reference evidence="8 9" key="1">
    <citation type="journal article" date="2019" name="Emerg. Microbes Infect.">
        <title>Comprehensive subspecies identification of 175 nontuberculous mycobacteria species based on 7547 genomic profiles.</title>
        <authorList>
            <person name="Matsumoto Y."/>
            <person name="Kinjo T."/>
            <person name="Motooka D."/>
            <person name="Nabeya D."/>
            <person name="Jung N."/>
            <person name="Uechi K."/>
            <person name="Horii T."/>
            <person name="Iida T."/>
            <person name="Fujita J."/>
            <person name="Nakamura S."/>
        </authorList>
    </citation>
    <scope>NUCLEOTIDE SEQUENCE [LARGE SCALE GENOMIC DNA]</scope>
    <source>
        <strain evidence="8 9">JCM 12375</strain>
    </source>
</reference>
<evidence type="ECO:0000313" key="8">
    <source>
        <dbReference type="EMBL" id="BBX35595.1"/>
    </source>
</evidence>
<evidence type="ECO:0000256" key="1">
    <source>
        <dbReference type="ARBA" id="ARBA00001974"/>
    </source>
</evidence>
<feature type="domain" description="Acyl-CoA dehydrogenase/oxidase N-terminal" evidence="7">
    <location>
        <begin position="29"/>
        <end position="108"/>
    </location>
</feature>
<keyword evidence="4" id="KW-0274">FAD</keyword>
<proteinExistence type="inferred from homology"/>
<dbReference type="SUPFAM" id="SSF56645">
    <property type="entry name" value="Acyl-CoA dehydrogenase NM domain-like"/>
    <property type="match status" value="1"/>
</dbReference>
<dbReference type="PANTHER" id="PTHR43884">
    <property type="entry name" value="ACYL-COA DEHYDROGENASE"/>
    <property type="match status" value="1"/>
</dbReference>
<dbReference type="InterPro" id="IPR037069">
    <property type="entry name" value="AcylCoA_DH/ox_N_sf"/>
</dbReference>
<dbReference type="InterPro" id="IPR013786">
    <property type="entry name" value="AcylCoA_DH/ox_N"/>
</dbReference>
<evidence type="ECO:0000256" key="5">
    <source>
        <dbReference type="ARBA" id="ARBA00023002"/>
    </source>
</evidence>
<evidence type="ECO:0000256" key="3">
    <source>
        <dbReference type="ARBA" id="ARBA00022630"/>
    </source>
</evidence>
<sequence>MREEETALMSACAKKRVLMTVDPDLADMMSAVCAAHREAHERGAGVDELWAQLTELGLVRLTGSEESGGSGAGWVEAAELLCAAAFHGVSAPVAEHDLLACWLLETAGLPIDASRRTACLLDAAGAARGVPWAATSERVVVIWHDGAAHQIADVQSSALSVTPGRNTAGEPRDAVAVDVATLTGTPVPDAVVVQCRLRAALIRAIQVCGALDRILELSVAHAGERIQFGRPLAKFQAVQHLVADIAAEAALARAATEGVLAEAVRTDWTSESLDFLVAVARSCVGHAASVGVRNAHQVHGAIGTTREHRLHEFTLPALAWRSEYGSVQYWDDKLTDHATAAGVDGLWPLVTGTS</sequence>
<dbReference type="InterPro" id="IPR009100">
    <property type="entry name" value="AcylCoA_DH/oxidase_NM_dom_sf"/>
</dbReference>
<comment type="cofactor">
    <cofactor evidence="1">
        <name>FAD</name>
        <dbReference type="ChEBI" id="CHEBI:57692"/>
    </cofactor>
</comment>
<dbReference type="EMBL" id="AP022567">
    <property type="protein sequence ID" value="BBX35595.1"/>
    <property type="molecule type" value="Genomic_DNA"/>
</dbReference>
<organism evidence="8 9">
    <name type="scientific">Mycolicibacterium mageritense</name>
    <name type="common">Mycobacterium mageritense</name>
    <dbReference type="NCBI Taxonomy" id="53462"/>
    <lineage>
        <taxon>Bacteria</taxon>
        <taxon>Bacillati</taxon>
        <taxon>Actinomycetota</taxon>
        <taxon>Actinomycetes</taxon>
        <taxon>Mycobacteriales</taxon>
        <taxon>Mycobacteriaceae</taxon>
        <taxon>Mycolicibacterium</taxon>
    </lineage>
</organism>
<dbReference type="SUPFAM" id="SSF47203">
    <property type="entry name" value="Acyl-CoA dehydrogenase C-terminal domain-like"/>
    <property type="match status" value="1"/>
</dbReference>
<gene>
    <name evidence="8" type="ORF">MMAGJ_48770</name>
</gene>
<dbReference type="Gene3D" id="1.20.140.10">
    <property type="entry name" value="Butyryl-CoA Dehydrogenase, subunit A, domain 3"/>
    <property type="match status" value="1"/>
</dbReference>
<dbReference type="Pfam" id="PF02771">
    <property type="entry name" value="Acyl-CoA_dh_N"/>
    <property type="match status" value="1"/>
</dbReference>
<dbReference type="Proteomes" id="UP000465622">
    <property type="component" value="Chromosome"/>
</dbReference>
<keyword evidence="5" id="KW-0560">Oxidoreductase</keyword>
<keyword evidence="3" id="KW-0285">Flavoprotein</keyword>
<dbReference type="PANTHER" id="PTHR43884:SF20">
    <property type="entry name" value="ACYL-COA DEHYDROGENASE FADE28"/>
    <property type="match status" value="1"/>
</dbReference>